<gene>
    <name evidence="1" type="ORF">FBZ82_1267</name>
</gene>
<proteinExistence type="predicted"/>
<protein>
    <submittedName>
        <fullName evidence="1">Uncharacterized protein</fullName>
    </submittedName>
</protein>
<reference evidence="1 2" key="1">
    <citation type="submission" date="2019-06" db="EMBL/GenBank/DDBJ databases">
        <title>Genomic Encyclopedia of Type Strains, Phase IV (KMG-V): Genome sequencing to study the core and pangenomes of soil and plant-associated prokaryotes.</title>
        <authorList>
            <person name="Whitman W."/>
        </authorList>
    </citation>
    <scope>NUCLEOTIDE SEQUENCE [LARGE SCALE GENOMIC DNA]</scope>
    <source>
        <strain evidence="1 2">BR 11796</strain>
    </source>
</reference>
<dbReference type="RefSeq" id="WP_145679950.1">
    <property type="nucleotide sequence ID" value="NZ_VITF01000026.1"/>
</dbReference>
<evidence type="ECO:0000313" key="1">
    <source>
        <dbReference type="EMBL" id="TWA59246.1"/>
    </source>
</evidence>
<comment type="caution">
    <text evidence="1">The sequence shown here is derived from an EMBL/GenBank/DDBJ whole genome shotgun (WGS) entry which is preliminary data.</text>
</comment>
<sequence>MSDNQQQRQLGFQRSWGKIPWAYHAMCREIRRHLKRRDWALWELDDAAGWNDGYAGKALNPATPSGRMAGYDMIDLAFTALAGRGYRVLVIPDGFDFSDPTAVQALLEEQEDAEAERVARMIDEAANTKRIPKIAQI</sequence>
<name>A0A560AFZ2_AZOBR</name>
<evidence type="ECO:0000313" key="2">
    <source>
        <dbReference type="Proteomes" id="UP000316083"/>
    </source>
</evidence>
<dbReference type="AlphaFoldDB" id="A0A560AFZ2"/>
<dbReference type="Proteomes" id="UP000316083">
    <property type="component" value="Unassembled WGS sequence"/>
</dbReference>
<organism evidence="1 2">
    <name type="scientific">Azospirillum brasilense</name>
    <dbReference type="NCBI Taxonomy" id="192"/>
    <lineage>
        <taxon>Bacteria</taxon>
        <taxon>Pseudomonadati</taxon>
        <taxon>Pseudomonadota</taxon>
        <taxon>Alphaproteobacteria</taxon>
        <taxon>Rhodospirillales</taxon>
        <taxon>Azospirillaceae</taxon>
        <taxon>Azospirillum</taxon>
    </lineage>
</organism>
<accession>A0A560AFZ2</accession>
<dbReference type="EMBL" id="VITF01000026">
    <property type="protein sequence ID" value="TWA59246.1"/>
    <property type="molecule type" value="Genomic_DNA"/>
</dbReference>